<dbReference type="CDD" id="cd02194">
    <property type="entry name" value="ThiL"/>
    <property type="match status" value="1"/>
</dbReference>
<feature type="binding site" evidence="1">
    <location>
        <position position="169"/>
    </location>
    <ligand>
        <name>ATP</name>
        <dbReference type="ChEBI" id="CHEBI:30616"/>
    </ligand>
</feature>
<dbReference type="GO" id="GO:0009228">
    <property type="term" value="P:thiamine biosynthetic process"/>
    <property type="evidence" value="ECO:0007669"/>
    <property type="project" value="UniProtKB-KW"/>
</dbReference>
<evidence type="ECO:0000256" key="1">
    <source>
        <dbReference type="HAMAP-Rule" id="MF_02128"/>
    </source>
</evidence>
<comment type="function">
    <text evidence="1">Catalyzes the ATP-dependent phosphorylation of thiamine-monophosphate (TMP) to form thiamine-pyrophosphate (TPP), the active form of vitamin B1.</text>
</comment>
<feature type="binding site" evidence="1">
    <location>
        <position position="65"/>
    </location>
    <ligand>
        <name>Mg(2+)</name>
        <dbReference type="ChEBI" id="CHEBI:18420"/>
        <label>4</label>
    </ligand>
</feature>
<sequence>MDDHAAEDRTTRESAAEGGATVASVGEFGLIRQVTEGRTQPSTTLLGPGDDAAVVAAPDGRVVVSTDVLVQGVHFRLDWSSAEQVGRKAVAVNLADIAAMGAVPTSVVVGLACPSDTKAALVNELVDGLAAEAERARVGLVGGDMVTADQFVISITALGDLGGRAPVTRSGARPGDVVAVCGRLGWAAAGLAVLGRGFRSPVGVVNAQRFPEPPYSAGPSAAIAGATAMIDVSDGLLADLGHLAESSRVGIDVHTDRLPVPRKLTDVGSALGADPMRWILTGGEDHALAATFPSFTDLPEGWQRIGDVLMPDTGITVDGAPYEQETGWEHWR</sequence>
<feature type="binding site" evidence="1">
    <location>
        <position position="74"/>
    </location>
    <ligand>
        <name>substrate</name>
    </ligand>
</feature>
<dbReference type="PANTHER" id="PTHR30270">
    <property type="entry name" value="THIAMINE-MONOPHOSPHATE KINASE"/>
    <property type="match status" value="1"/>
</dbReference>
<dbReference type="AlphaFoldDB" id="A0A222VL79"/>
<dbReference type="EMBL" id="FMZE01000002">
    <property type="protein sequence ID" value="SDC49022.1"/>
    <property type="molecule type" value="Genomic_DNA"/>
</dbReference>
<dbReference type="Gene3D" id="3.90.650.10">
    <property type="entry name" value="PurM-like C-terminal domain"/>
    <property type="match status" value="1"/>
</dbReference>
<feature type="binding site" evidence="1">
    <location>
        <position position="96"/>
    </location>
    <ligand>
        <name>Mg(2+)</name>
        <dbReference type="ChEBI" id="CHEBI:18420"/>
        <label>4</label>
    </ligand>
</feature>
<dbReference type="GO" id="GO:0009030">
    <property type="term" value="F:thiamine-phosphate kinase activity"/>
    <property type="evidence" value="ECO:0007669"/>
    <property type="project" value="UniProtKB-UniRule"/>
</dbReference>
<keyword evidence="1" id="KW-0547">Nucleotide-binding</keyword>
<feature type="binding site" evidence="1">
    <location>
        <begin position="143"/>
        <end position="144"/>
    </location>
    <ligand>
        <name>ATP</name>
        <dbReference type="ChEBI" id="CHEBI:30616"/>
    </ligand>
</feature>
<dbReference type="NCBIfam" id="NF004351">
    <property type="entry name" value="PRK05731.1-4"/>
    <property type="match status" value="1"/>
</dbReference>
<comment type="similarity">
    <text evidence="1">Belongs to the thiamine-monophosphate kinase family.</text>
</comment>
<keyword evidence="1" id="KW-0784">Thiamine biosynthesis</keyword>
<proteinExistence type="inferred from homology"/>
<dbReference type="HAMAP" id="MF_02128">
    <property type="entry name" value="TMP_kinase"/>
    <property type="match status" value="1"/>
</dbReference>
<feature type="binding site" evidence="1">
    <location>
        <position position="284"/>
    </location>
    <ligand>
        <name>substrate</name>
    </ligand>
</feature>
<feature type="binding site" evidence="1">
    <location>
        <position position="231"/>
    </location>
    <ligand>
        <name>Mg(2+)</name>
        <dbReference type="ChEBI" id="CHEBI:18420"/>
        <label>3</label>
    </ligand>
</feature>
<dbReference type="KEGG" id="pmad:BAY61_06460"/>
<accession>A0A222VL79</accession>
<keyword evidence="1" id="KW-0067">ATP-binding</keyword>
<dbReference type="OrthoDB" id="9802811at2"/>
<dbReference type="EC" id="2.7.4.16" evidence="1"/>
<dbReference type="SUPFAM" id="SSF55326">
    <property type="entry name" value="PurM N-terminal domain-like"/>
    <property type="match status" value="1"/>
</dbReference>
<feature type="binding site" evidence="1">
    <location>
        <position position="234"/>
    </location>
    <ligand>
        <name>Mg(2+)</name>
        <dbReference type="ChEBI" id="CHEBI:18420"/>
        <label>5</label>
    </ligand>
</feature>
<organism evidence="2 3">
    <name type="scientific">Prauserella marina</name>
    <dbReference type="NCBI Taxonomy" id="530584"/>
    <lineage>
        <taxon>Bacteria</taxon>
        <taxon>Bacillati</taxon>
        <taxon>Actinomycetota</taxon>
        <taxon>Actinomycetes</taxon>
        <taxon>Pseudonocardiales</taxon>
        <taxon>Pseudonocardiaceae</taxon>
        <taxon>Prauserella</taxon>
    </lineage>
</organism>
<feature type="binding site" evidence="1">
    <location>
        <position position="144"/>
    </location>
    <ligand>
        <name>Mg(2+)</name>
        <dbReference type="ChEBI" id="CHEBI:18420"/>
        <label>1</label>
    </ligand>
</feature>
<keyword evidence="1" id="KW-0479">Metal-binding</keyword>
<dbReference type="Pfam" id="PF02769">
    <property type="entry name" value="AIRS_C"/>
    <property type="match status" value="1"/>
</dbReference>
<feature type="binding site" evidence="1">
    <location>
        <position position="67"/>
    </location>
    <ligand>
        <name>Mg(2+)</name>
        <dbReference type="ChEBI" id="CHEBI:18420"/>
        <label>1</label>
    </ligand>
</feature>
<protein>
    <recommendedName>
        <fullName evidence="1">Thiamine-monophosphate kinase</fullName>
        <shortName evidence="1">TMP kinase</shortName>
        <shortName evidence="1">Thiamine-phosphate kinase</shortName>
        <ecNumber evidence="1">2.7.4.16</ecNumber>
    </recommendedName>
</protein>
<dbReference type="UniPathway" id="UPA00060">
    <property type="reaction ID" value="UER00142"/>
</dbReference>
<dbReference type="NCBIfam" id="TIGR01379">
    <property type="entry name" value="thiL"/>
    <property type="match status" value="1"/>
</dbReference>
<dbReference type="Pfam" id="PF00586">
    <property type="entry name" value="AIRS"/>
    <property type="match status" value="1"/>
</dbReference>
<keyword evidence="3" id="KW-1185">Reference proteome</keyword>
<feature type="binding site" evidence="1">
    <location>
        <position position="67"/>
    </location>
    <ligand>
        <name>Mg(2+)</name>
        <dbReference type="ChEBI" id="CHEBI:18420"/>
        <label>2</label>
    </ligand>
</feature>
<comment type="miscellaneous">
    <text evidence="1">Reaction mechanism of ThiL seems to utilize a direct, inline transfer of the gamma-phosphate of ATP to TMP rather than a phosphorylated enzyme intermediate.</text>
</comment>
<feature type="binding site" evidence="1">
    <location>
        <position position="233"/>
    </location>
    <ligand>
        <name>ATP</name>
        <dbReference type="ChEBI" id="CHEBI:30616"/>
    </ligand>
</feature>
<keyword evidence="1" id="KW-0808">Transferase</keyword>
<dbReference type="InterPro" id="IPR010918">
    <property type="entry name" value="PurM-like_C_dom"/>
</dbReference>
<dbReference type="PANTHER" id="PTHR30270:SF0">
    <property type="entry name" value="THIAMINE-MONOPHOSPHATE KINASE"/>
    <property type="match status" value="1"/>
</dbReference>
<feature type="binding site" evidence="1">
    <location>
        <position position="66"/>
    </location>
    <ligand>
        <name>Mg(2+)</name>
        <dbReference type="ChEBI" id="CHEBI:18420"/>
        <label>1</label>
    </ligand>
</feature>
<dbReference type="InterPro" id="IPR016188">
    <property type="entry name" value="PurM-like_N"/>
</dbReference>
<feature type="binding site" evidence="1">
    <location>
        <position position="96"/>
    </location>
    <ligand>
        <name>Mg(2+)</name>
        <dbReference type="ChEBI" id="CHEBI:18420"/>
        <label>2</label>
    </ligand>
</feature>
<evidence type="ECO:0000313" key="3">
    <source>
        <dbReference type="Proteomes" id="UP000199494"/>
    </source>
</evidence>
<reference evidence="2 3" key="1">
    <citation type="submission" date="2016-10" db="EMBL/GenBank/DDBJ databases">
        <authorList>
            <person name="de Groot N.N."/>
        </authorList>
    </citation>
    <scope>NUCLEOTIDE SEQUENCE [LARGE SCALE GENOMIC DNA]</scope>
    <source>
        <strain evidence="2 3">CGMCC 4.5506</strain>
    </source>
</reference>
<dbReference type="RefSeq" id="WP_091799775.1">
    <property type="nucleotide sequence ID" value="NZ_CP016353.1"/>
</dbReference>
<keyword evidence="1" id="KW-0460">Magnesium</keyword>
<dbReference type="GO" id="GO:0005524">
    <property type="term" value="F:ATP binding"/>
    <property type="evidence" value="ECO:0007669"/>
    <property type="project" value="UniProtKB-UniRule"/>
</dbReference>
<dbReference type="InterPro" id="IPR006283">
    <property type="entry name" value="ThiL-like"/>
</dbReference>
<feature type="binding site" evidence="1">
    <location>
        <position position="51"/>
    </location>
    <ligand>
        <name>Mg(2+)</name>
        <dbReference type="ChEBI" id="CHEBI:18420"/>
        <label>4</label>
    </ligand>
</feature>
<comment type="pathway">
    <text evidence="1">Cofactor biosynthesis; thiamine diphosphate biosynthesis; thiamine diphosphate from thiamine phosphate: step 1/1.</text>
</comment>
<dbReference type="InterPro" id="IPR036921">
    <property type="entry name" value="PurM-like_N_sf"/>
</dbReference>
<dbReference type="InterPro" id="IPR036676">
    <property type="entry name" value="PurM-like_C_sf"/>
</dbReference>
<dbReference type="GO" id="GO:0009229">
    <property type="term" value="P:thiamine diphosphate biosynthetic process"/>
    <property type="evidence" value="ECO:0007669"/>
    <property type="project" value="UniProtKB-UniRule"/>
</dbReference>
<comment type="catalytic activity">
    <reaction evidence="1">
        <text>thiamine phosphate + ATP = thiamine diphosphate + ADP</text>
        <dbReference type="Rhea" id="RHEA:15913"/>
        <dbReference type="ChEBI" id="CHEBI:30616"/>
        <dbReference type="ChEBI" id="CHEBI:37575"/>
        <dbReference type="ChEBI" id="CHEBI:58937"/>
        <dbReference type="ChEBI" id="CHEBI:456216"/>
        <dbReference type="EC" id="2.7.4.16"/>
    </reaction>
</comment>
<dbReference type="Proteomes" id="UP000199494">
    <property type="component" value="Unassembled WGS sequence"/>
</dbReference>
<dbReference type="Gene3D" id="3.30.1330.10">
    <property type="entry name" value="PurM-like, N-terminal domain"/>
    <property type="match status" value="1"/>
</dbReference>
<dbReference type="PIRSF" id="PIRSF005303">
    <property type="entry name" value="Thiam_monoph_kin"/>
    <property type="match status" value="1"/>
</dbReference>
<dbReference type="STRING" id="530584.SAMN05421630_102299"/>
<feature type="binding site" evidence="1">
    <location>
        <position position="96"/>
    </location>
    <ligand>
        <name>Mg(2+)</name>
        <dbReference type="ChEBI" id="CHEBI:18420"/>
        <label>3</label>
    </ligand>
</feature>
<comment type="caution">
    <text evidence="1">Lacks conserved residue(s) required for the propagation of feature annotation.</text>
</comment>
<keyword evidence="1 2" id="KW-0418">Kinase</keyword>
<dbReference type="SUPFAM" id="SSF56042">
    <property type="entry name" value="PurM C-terminal domain-like"/>
    <property type="match status" value="1"/>
</dbReference>
<feature type="binding site" evidence="1">
    <location>
        <position position="51"/>
    </location>
    <ligand>
        <name>Mg(2+)</name>
        <dbReference type="ChEBI" id="CHEBI:18420"/>
        <label>3</label>
    </ligand>
</feature>
<evidence type="ECO:0000313" key="2">
    <source>
        <dbReference type="EMBL" id="SDC49022.1"/>
    </source>
</evidence>
<feature type="binding site" evidence="1">
    <location>
        <position position="328"/>
    </location>
    <ligand>
        <name>substrate</name>
    </ligand>
</feature>
<gene>
    <name evidence="1" type="primary">thiL</name>
    <name evidence="2" type="ORF">SAMN05421630_102299</name>
</gene>
<dbReference type="GO" id="GO:0000287">
    <property type="term" value="F:magnesium ion binding"/>
    <property type="evidence" value="ECO:0007669"/>
    <property type="project" value="UniProtKB-UniRule"/>
</dbReference>
<name>A0A222VL79_9PSEU</name>